<dbReference type="RefSeq" id="XP_053022238.1">
    <property type="nucleotide sequence ID" value="XM_053171015.1"/>
</dbReference>
<feature type="region of interest" description="Disordered" evidence="1">
    <location>
        <begin position="144"/>
        <end position="163"/>
    </location>
</feature>
<dbReference type="EMBL" id="CP110427">
    <property type="protein sequence ID" value="WAQ86683.1"/>
    <property type="molecule type" value="Genomic_DNA"/>
</dbReference>
<dbReference type="GeneID" id="77811910"/>
<keyword evidence="3" id="KW-1185">Reference proteome</keyword>
<proteinExistence type="predicted"/>
<dbReference type="Proteomes" id="UP001164743">
    <property type="component" value="Chromosome 7A"/>
</dbReference>
<feature type="region of interest" description="Disordered" evidence="1">
    <location>
        <begin position="1"/>
        <end position="20"/>
    </location>
</feature>
<evidence type="ECO:0000313" key="3">
    <source>
        <dbReference type="Proteomes" id="UP001164743"/>
    </source>
</evidence>
<feature type="compositionally biased region" description="Basic residues" evidence="1">
    <location>
        <begin position="152"/>
        <end position="163"/>
    </location>
</feature>
<evidence type="ECO:0000256" key="1">
    <source>
        <dbReference type="SAM" id="MobiDB-lite"/>
    </source>
</evidence>
<evidence type="ECO:0000313" key="2">
    <source>
        <dbReference type="EMBL" id="WAQ86683.1"/>
    </source>
</evidence>
<organism evidence="2 3">
    <name type="scientific">Puccinia triticina</name>
    <dbReference type="NCBI Taxonomy" id="208348"/>
    <lineage>
        <taxon>Eukaryota</taxon>
        <taxon>Fungi</taxon>
        <taxon>Dikarya</taxon>
        <taxon>Basidiomycota</taxon>
        <taxon>Pucciniomycotina</taxon>
        <taxon>Pucciniomycetes</taxon>
        <taxon>Pucciniales</taxon>
        <taxon>Pucciniaceae</taxon>
        <taxon>Puccinia</taxon>
    </lineage>
</organism>
<accession>A0ABY7CQT5</accession>
<protein>
    <submittedName>
        <fullName evidence="2">Uncharacterized protein</fullName>
    </submittedName>
</protein>
<sequence length="243" mass="26743">MTVQCNRETRGPQPPHTSNTQTILRVFTNGSMYPAPRVHLGVGLGTGAGRGVCRTRHPEGFSMGTYALVHIVISRPRSRARVSASRRALALLALPPDASVLRPSSPTGSWLDRRRVCGVRVVHKGLRLLPTASECRCGAHALSASDTAPNRGAKRPSARRREKARAAVVWPHTRHRAAARYARTGAALAPPTNGLRRKVRGSGGVWKTTSVDVWVWRREADMWMEPDGANVNWEERKTLKMTK</sequence>
<gene>
    <name evidence="2" type="ORF">PtA15_7A411</name>
</gene>
<reference evidence="2" key="1">
    <citation type="submission" date="2022-10" db="EMBL/GenBank/DDBJ databases">
        <title>Puccinia triticina Genome sequencing and assembly.</title>
        <authorList>
            <person name="Li C."/>
        </authorList>
    </citation>
    <scope>NUCLEOTIDE SEQUENCE</scope>
    <source>
        <strain evidence="2">Pt15</strain>
    </source>
</reference>
<name>A0ABY7CQT5_9BASI</name>